<name>A0A4V4ITN1_AURPU</name>
<dbReference type="InterPro" id="IPR000182">
    <property type="entry name" value="GNAT_dom"/>
</dbReference>
<dbReference type="EMBL" id="QZAR01000423">
    <property type="protein sequence ID" value="THW81897.1"/>
    <property type="molecule type" value="Genomic_DNA"/>
</dbReference>
<reference evidence="2 3" key="1">
    <citation type="submission" date="2018-10" db="EMBL/GenBank/DDBJ databases">
        <title>Fifty Aureobasidium pullulans genomes reveal a recombining polyextremotolerant generalist.</title>
        <authorList>
            <person name="Gostincar C."/>
            <person name="Turk M."/>
            <person name="Zajc J."/>
            <person name="Gunde-Cimerman N."/>
        </authorList>
    </citation>
    <scope>NUCLEOTIDE SEQUENCE [LARGE SCALE GENOMIC DNA]</scope>
    <source>
        <strain evidence="2 3">EXF-10507</strain>
    </source>
</reference>
<comment type="caution">
    <text evidence="2">The sequence shown here is derived from an EMBL/GenBank/DDBJ whole genome shotgun (WGS) entry which is preliminary data.</text>
</comment>
<dbReference type="SUPFAM" id="SSF55729">
    <property type="entry name" value="Acyl-CoA N-acyltransferases (Nat)"/>
    <property type="match status" value="1"/>
</dbReference>
<dbReference type="Proteomes" id="UP000304928">
    <property type="component" value="Unassembled WGS sequence"/>
</dbReference>
<dbReference type="Gene3D" id="3.40.630.30">
    <property type="match status" value="1"/>
</dbReference>
<gene>
    <name evidence="2" type="ORF">D6D15_10479</name>
</gene>
<accession>A0A4V4ITN1</accession>
<organism evidence="2 3">
    <name type="scientific">Aureobasidium pullulans</name>
    <name type="common">Black yeast</name>
    <name type="synonym">Pullularia pullulans</name>
    <dbReference type="NCBI Taxonomy" id="5580"/>
    <lineage>
        <taxon>Eukaryota</taxon>
        <taxon>Fungi</taxon>
        <taxon>Dikarya</taxon>
        <taxon>Ascomycota</taxon>
        <taxon>Pezizomycotina</taxon>
        <taxon>Dothideomycetes</taxon>
        <taxon>Dothideomycetidae</taxon>
        <taxon>Dothideales</taxon>
        <taxon>Saccotheciaceae</taxon>
        <taxon>Aureobasidium</taxon>
    </lineage>
</organism>
<feature type="domain" description="N-acetyltransferase" evidence="1">
    <location>
        <begin position="36"/>
        <end position="207"/>
    </location>
</feature>
<dbReference type="GO" id="GO:0016747">
    <property type="term" value="F:acyltransferase activity, transferring groups other than amino-acyl groups"/>
    <property type="evidence" value="ECO:0007669"/>
    <property type="project" value="InterPro"/>
</dbReference>
<dbReference type="PANTHER" id="PTHR42791:SF1">
    <property type="entry name" value="N-ACETYLTRANSFERASE DOMAIN-CONTAINING PROTEIN"/>
    <property type="match status" value="1"/>
</dbReference>
<dbReference type="PANTHER" id="PTHR42791">
    <property type="entry name" value="GNAT FAMILY ACETYLTRANSFERASE"/>
    <property type="match status" value="1"/>
</dbReference>
<proteinExistence type="predicted"/>
<dbReference type="InterPro" id="IPR052523">
    <property type="entry name" value="Trichothecene_AcTrans"/>
</dbReference>
<dbReference type="InterPro" id="IPR016181">
    <property type="entry name" value="Acyl_CoA_acyltransferase"/>
</dbReference>
<dbReference type="PROSITE" id="PS51186">
    <property type="entry name" value="GNAT"/>
    <property type="match status" value="1"/>
</dbReference>
<sequence>MSWKVSDATLADVPAITSIYSHDEPTPFIKLCLGSLNVLALNFNQAARIADSLQDSDEAWLDSKFCGMADAQGRGRYRRVDGGRAAQEAYEDSIAPGMNSTLVVEFRHRVTKLRNDVLRGQRHYLLMNIGTAKASQQRGAATALVKQTFDAADREQVAIYLDTDSDGAAKRLFDKLGFEEVGKFEIDLSKHGGQGWHSHVGMIRRPLSGGVTRVEEEGAVV</sequence>
<dbReference type="Pfam" id="PF00583">
    <property type="entry name" value="Acetyltransf_1"/>
    <property type="match status" value="1"/>
</dbReference>
<evidence type="ECO:0000259" key="1">
    <source>
        <dbReference type="PROSITE" id="PS51186"/>
    </source>
</evidence>
<dbReference type="AlphaFoldDB" id="A0A4V4ITN1"/>
<protein>
    <recommendedName>
        <fullName evidence="1">N-acetyltransferase domain-containing protein</fullName>
    </recommendedName>
</protein>
<evidence type="ECO:0000313" key="2">
    <source>
        <dbReference type="EMBL" id="THW81897.1"/>
    </source>
</evidence>
<evidence type="ECO:0000313" key="3">
    <source>
        <dbReference type="Proteomes" id="UP000304928"/>
    </source>
</evidence>